<name>A0ABQ0TXL3_9BACL</name>
<dbReference type="Proteomes" id="UP000319578">
    <property type="component" value="Unassembled WGS sequence"/>
</dbReference>
<accession>A0ABQ0TXL3</accession>
<dbReference type="InterPro" id="IPR008991">
    <property type="entry name" value="Translation_prot_SH3-like_sf"/>
</dbReference>
<sequence length="55" mass="6322">MIEINSKVFVLEGHYKGLEGRVIDISLEEAYPITVEFIDGALECYYENQLQLLSQ</sequence>
<gene>
    <name evidence="1" type="ORF">BRE01_62680</name>
</gene>
<dbReference type="RefSeq" id="WP_161807287.1">
    <property type="nucleotide sequence ID" value="NZ_BJON01000031.1"/>
</dbReference>
<reference evidence="1 2" key="1">
    <citation type="submission" date="2019-06" db="EMBL/GenBank/DDBJ databases">
        <title>Whole genome shotgun sequence of Brevibacillus reuszeri NBRC 15719.</title>
        <authorList>
            <person name="Hosoyama A."/>
            <person name="Uohara A."/>
            <person name="Ohji S."/>
            <person name="Ichikawa N."/>
        </authorList>
    </citation>
    <scope>NUCLEOTIDE SEQUENCE [LARGE SCALE GENOMIC DNA]</scope>
    <source>
        <strain evidence="1 2">NBRC 15719</strain>
    </source>
</reference>
<dbReference type="EMBL" id="BJON01000031">
    <property type="protein sequence ID" value="GED72566.1"/>
    <property type="molecule type" value="Genomic_DNA"/>
</dbReference>
<protein>
    <recommendedName>
        <fullName evidence="3">KOW domain-containing protein</fullName>
    </recommendedName>
</protein>
<dbReference type="SUPFAM" id="SSF50104">
    <property type="entry name" value="Translation proteins SH3-like domain"/>
    <property type="match status" value="1"/>
</dbReference>
<proteinExistence type="predicted"/>
<organism evidence="1 2">
    <name type="scientific">Brevibacillus reuszeri</name>
    <dbReference type="NCBI Taxonomy" id="54915"/>
    <lineage>
        <taxon>Bacteria</taxon>
        <taxon>Bacillati</taxon>
        <taxon>Bacillota</taxon>
        <taxon>Bacilli</taxon>
        <taxon>Bacillales</taxon>
        <taxon>Paenibacillaceae</taxon>
        <taxon>Brevibacillus</taxon>
    </lineage>
</organism>
<evidence type="ECO:0008006" key="3">
    <source>
        <dbReference type="Google" id="ProtNLM"/>
    </source>
</evidence>
<comment type="caution">
    <text evidence="1">The sequence shown here is derived from an EMBL/GenBank/DDBJ whole genome shotgun (WGS) entry which is preliminary data.</text>
</comment>
<evidence type="ECO:0000313" key="1">
    <source>
        <dbReference type="EMBL" id="GED72566.1"/>
    </source>
</evidence>
<keyword evidence="2" id="KW-1185">Reference proteome</keyword>
<evidence type="ECO:0000313" key="2">
    <source>
        <dbReference type="Proteomes" id="UP000319578"/>
    </source>
</evidence>